<keyword evidence="2" id="KW-1185">Reference proteome</keyword>
<protein>
    <submittedName>
        <fullName evidence="1">Uncharacterized protein</fullName>
    </submittedName>
</protein>
<dbReference type="EMBL" id="FQWS01000002">
    <property type="protein sequence ID" value="SHH60841.1"/>
    <property type="molecule type" value="Genomic_DNA"/>
</dbReference>
<reference evidence="2" key="1">
    <citation type="submission" date="2016-11" db="EMBL/GenBank/DDBJ databases">
        <authorList>
            <person name="Varghese N."/>
            <person name="Submissions S."/>
        </authorList>
    </citation>
    <scope>NUCLEOTIDE SEQUENCE [LARGE SCALE GENOMIC DNA]</scope>
    <source>
        <strain evidence="2">DSM 25330</strain>
    </source>
</reference>
<sequence>MKIDSFFSKKSLVFVQFLAKAFHLKNMHLVLYLYTLSDKSNTLLVIFLLKKLKFYLVFLINSIDLSHPVY</sequence>
<name>A0A1M5UD46_9FLAO</name>
<proteinExistence type="predicted"/>
<accession>A0A1M5UD46</accession>
<dbReference type="STRING" id="1089305.SAMN05444148_2440"/>
<evidence type="ECO:0000313" key="1">
    <source>
        <dbReference type="EMBL" id="SHH60841.1"/>
    </source>
</evidence>
<dbReference type="AlphaFoldDB" id="A0A1M5UD46"/>
<gene>
    <name evidence="1" type="ORF">SAMN05444148_2440</name>
</gene>
<dbReference type="Proteomes" id="UP000184522">
    <property type="component" value="Unassembled WGS sequence"/>
</dbReference>
<evidence type="ECO:0000313" key="2">
    <source>
        <dbReference type="Proteomes" id="UP000184522"/>
    </source>
</evidence>
<organism evidence="1 2">
    <name type="scientific">Winogradskyella jejuensis</name>
    <dbReference type="NCBI Taxonomy" id="1089305"/>
    <lineage>
        <taxon>Bacteria</taxon>
        <taxon>Pseudomonadati</taxon>
        <taxon>Bacteroidota</taxon>
        <taxon>Flavobacteriia</taxon>
        <taxon>Flavobacteriales</taxon>
        <taxon>Flavobacteriaceae</taxon>
        <taxon>Winogradskyella</taxon>
    </lineage>
</organism>